<accession>M4DV30</accession>
<dbReference type="Gene3D" id="1.10.10.60">
    <property type="entry name" value="Homeodomain-like"/>
    <property type="match status" value="1"/>
</dbReference>
<reference evidence="5 6" key="2">
    <citation type="journal article" date="2018" name="Hortic Res">
        <title>Improved Brassica rapa reference genome by single-molecule sequencing and chromosome conformation capture technologies.</title>
        <authorList>
            <person name="Zhang L."/>
            <person name="Cai X."/>
            <person name="Wu J."/>
            <person name="Liu M."/>
            <person name="Grob S."/>
            <person name="Cheng F."/>
            <person name="Liang J."/>
            <person name="Cai C."/>
            <person name="Liu Z."/>
            <person name="Liu B."/>
            <person name="Wang F."/>
            <person name="Li S."/>
            <person name="Liu F."/>
            <person name="Li X."/>
            <person name="Cheng L."/>
            <person name="Yang W."/>
            <person name="Li M.H."/>
            <person name="Grossniklaus U."/>
            <person name="Zheng H."/>
            <person name="Wang X."/>
        </authorList>
    </citation>
    <scope>NUCLEOTIDE SEQUENCE [LARGE SCALE GENOMIC DNA]</scope>
    <source>
        <strain evidence="5 6">cv. Chiifu-401-42</strain>
    </source>
</reference>
<dbReference type="Pfam" id="PF00249">
    <property type="entry name" value="Myb_DNA-binding"/>
    <property type="match status" value="1"/>
</dbReference>
<dbReference type="Proteomes" id="UP000011750">
    <property type="component" value="Chromosome A02"/>
</dbReference>
<dbReference type="InterPro" id="IPR017930">
    <property type="entry name" value="Myb_dom"/>
</dbReference>
<comment type="subcellular location">
    <subcellularLocation>
        <location evidence="1">Nucleus</location>
    </subcellularLocation>
</comment>
<dbReference type="AlphaFoldDB" id="M4DV30"/>
<dbReference type="Gramene" id="Bra020373.1">
    <property type="protein sequence ID" value="Bra020373.1-P"/>
    <property type="gene ID" value="Bra020373"/>
</dbReference>
<dbReference type="EnsemblPlants" id="Bra020373.1">
    <property type="protein sequence ID" value="Bra020373.1-P"/>
    <property type="gene ID" value="Bra020373"/>
</dbReference>
<dbReference type="PANTHER" id="PTHR46993:SF7">
    <property type="entry name" value="MYB-LIKE HTH TRANSCRIPTIONAL REGULATOR FAMILY PROTEIN"/>
    <property type="match status" value="1"/>
</dbReference>
<feature type="region of interest" description="Disordered" evidence="3">
    <location>
        <begin position="185"/>
        <end position="210"/>
    </location>
</feature>
<evidence type="ECO:0000259" key="4">
    <source>
        <dbReference type="PROSITE" id="PS51294"/>
    </source>
</evidence>
<reference evidence="5" key="3">
    <citation type="submission" date="2023-03" db="UniProtKB">
        <authorList>
            <consortium name="EnsemblPlants"/>
        </authorList>
    </citation>
    <scope>IDENTIFICATION</scope>
    <source>
        <strain evidence="5">cv. Chiifu-401-42</strain>
    </source>
</reference>
<evidence type="ECO:0000313" key="6">
    <source>
        <dbReference type="Proteomes" id="UP000011750"/>
    </source>
</evidence>
<evidence type="ECO:0000256" key="2">
    <source>
        <dbReference type="ARBA" id="ARBA00023242"/>
    </source>
</evidence>
<feature type="domain" description="HTH myb-type" evidence="4">
    <location>
        <begin position="224"/>
        <end position="252"/>
    </location>
</feature>
<dbReference type="SUPFAM" id="SSF46689">
    <property type="entry name" value="Homeodomain-like"/>
    <property type="match status" value="1"/>
</dbReference>
<dbReference type="PANTHER" id="PTHR46993">
    <property type="entry name" value="MYB TRANSCRIPTION FACTOR"/>
    <property type="match status" value="1"/>
</dbReference>
<evidence type="ECO:0000256" key="3">
    <source>
        <dbReference type="SAM" id="MobiDB-lite"/>
    </source>
</evidence>
<keyword evidence="2" id="KW-0539">Nucleus</keyword>
<dbReference type="InParanoid" id="M4DV30"/>
<dbReference type="STRING" id="51351.M4DV30"/>
<dbReference type="CDD" id="cd11660">
    <property type="entry name" value="SANT_TRF"/>
    <property type="match status" value="1"/>
</dbReference>
<keyword evidence="6" id="KW-1185">Reference proteome</keyword>
<feature type="compositionally biased region" description="Polar residues" evidence="3">
    <location>
        <begin position="185"/>
        <end position="197"/>
    </location>
</feature>
<dbReference type="GO" id="GO:0005634">
    <property type="term" value="C:nucleus"/>
    <property type="evidence" value="ECO:0007669"/>
    <property type="project" value="UniProtKB-SubCell"/>
</dbReference>
<reference evidence="5 6" key="1">
    <citation type="journal article" date="2011" name="Nat. Genet.">
        <title>The genome of the mesopolyploid crop species Brassica rapa.</title>
        <authorList>
            <consortium name="Brassica rapa Genome Sequencing Project Consortium"/>
            <person name="Wang X."/>
            <person name="Wang H."/>
            <person name="Wang J."/>
            <person name="Sun R."/>
            <person name="Wu J."/>
            <person name="Liu S."/>
            <person name="Bai Y."/>
            <person name="Mun J.H."/>
            <person name="Bancroft I."/>
            <person name="Cheng F."/>
            <person name="Huang S."/>
            <person name="Li X."/>
            <person name="Hua W."/>
            <person name="Wang J."/>
            <person name="Wang X."/>
            <person name="Freeling M."/>
            <person name="Pires J.C."/>
            <person name="Paterson A.H."/>
            <person name="Chalhoub B."/>
            <person name="Wang B."/>
            <person name="Hayward A."/>
            <person name="Sharpe A.G."/>
            <person name="Park B.S."/>
            <person name="Weisshaar B."/>
            <person name="Liu B."/>
            <person name="Li B."/>
            <person name="Liu B."/>
            <person name="Tong C."/>
            <person name="Song C."/>
            <person name="Duran C."/>
            <person name="Peng C."/>
            <person name="Geng C."/>
            <person name="Koh C."/>
            <person name="Lin C."/>
            <person name="Edwards D."/>
            <person name="Mu D."/>
            <person name="Shen D."/>
            <person name="Soumpourou E."/>
            <person name="Li F."/>
            <person name="Fraser F."/>
            <person name="Conant G."/>
            <person name="Lassalle G."/>
            <person name="King G.J."/>
            <person name="Bonnema G."/>
            <person name="Tang H."/>
            <person name="Wang H."/>
            <person name="Belcram H."/>
            <person name="Zhou H."/>
            <person name="Hirakawa H."/>
            <person name="Abe H."/>
            <person name="Guo H."/>
            <person name="Wang H."/>
            <person name="Jin H."/>
            <person name="Parkin I.A."/>
            <person name="Batley J."/>
            <person name="Kim J.S."/>
            <person name="Just J."/>
            <person name="Li J."/>
            <person name="Xu J."/>
            <person name="Deng J."/>
            <person name="Kim J.A."/>
            <person name="Li J."/>
            <person name="Yu J."/>
            <person name="Meng J."/>
            <person name="Wang J."/>
            <person name="Min J."/>
            <person name="Poulain J."/>
            <person name="Wang J."/>
            <person name="Hatakeyama K."/>
            <person name="Wu K."/>
            <person name="Wang L."/>
            <person name="Fang L."/>
            <person name="Trick M."/>
            <person name="Links M.G."/>
            <person name="Zhao M."/>
            <person name="Jin M."/>
            <person name="Ramchiary N."/>
            <person name="Drou N."/>
            <person name="Berkman P.J."/>
            <person name="Cai Q."/>
            <person name="Huang Q."/>
            <person name="Li R."/>
            <person name="Tabata S."/>
            <person name="Cheng S."/>
            <person name="Zhang S."/>
            <person name="Zhang S."/>
            <person name="Huang S."/>
            <person name="Sato S."/>
            <person name="Sun S."/>
            <person name="Kwon S.J."/>
            <person name="Choi S.R."/>
            <person name="Lee T.H."/>
            <person name="Fan W."/>
            <person name="Zhao X."/>
            <person name="Tan X."/>
            <person name="Xu X."/>
            <person name="Wang Y."/>
            <person name="Qiu Y."/>
            <person name="Yin Y."/>
            <person name="Li Y."/>
            <person name="Du Y."/>
            <person name="Liao Y."/>
            <person name="Lim Y."/>
            <person name="Narusaka Y."/>
            <person name="Wang Y."/>
            <person name="Wang Z."/>
            <person name="Li Z."/>
            <person name="Wang Z."/>
            <person name="Xiong Z."/>
            <person name="Zhang Z."/>
        </authorList>
    </citation>
    <scope>NUCLEOTIDE SEQUENCE [LARGE SCALE GENOMIC DNA]</scope>
    <source>
        <strain evidence="5 6">cv. Chiifu-401-42</strain>
    </source>
</reference>
<organism evidence="5 6">
    <name type="scientific">Brassica campestris</name>
    <name type="common">Field mustard</name>
    <dbReference type="NCBI Taxonomy" id="3711"/>
    <lineage>
        <taxon>Eukaryota</taxon>
        <taxon>Viridiplantae</taxon>
        <taxon>Streptophyta</taxon>
        <taxon>Embryophyta</taxon>
        <taxon>Tracheophyta</taxon>
        <taxon>Spermatophyta</taxon>
        <taxon>Magnoliopsida</taxon>
        <taxon>eudicotyledons</taxon>
        <taxon>Gunneridae</taxon>
        <taxon>Pentapetalae</taxon>
        <taxon>rosids</taxon>
        <taxon>malvids</taxon>
        <taxon>Brassicales</taxon>
        <taxon>Brassicaceae</taxon>
        <taxon>Brassiceae</taxon>
        <taxon>Brassica</taxon>
    </lineage>
</organism>
<dbReference type="InterPro" id="IPR001005">
    <property type="entry name" value="SANT/Myb"/>
</dbReference>
<evidence type="ECO:0000256" key="1">
    <source>
        <dbReference type="ARBA" id="ARBA00004123"/>
    </source>
</evidence>
<sequence>MEVIDKWVTEFFIRCQHNPRGSPTKLRSALKFGDSPDCLKLKISSVLRGHLQSLIRGTVEERTLDLLEILEKLLMQQRSRKSNISYTAVSFLTQLVKEQWALLGSSTLESVAQGRVLKRKAENNVECDSPNDVDEITERLESDTADDANEQRGSGMGTVGMLKEWDVWRMMGLISCGLIVKQQDNASEKGSGSQRTCSGRVRPRLPSPVPLNISPLKSADSFVRRRKKFWTPEEVEALREGVKEYGKSWKDIKNANPAVFAKRTEVSMSLFVHSYSSVV</sequence>
<protein>
    <recommendedName>
        <fullName evidence="4">HTH myb-type domain-containing protein</fullName>
    </recommendedName>
</protein>
<dbReference type="HOGENOM" id="CLU_998720_0_0_1"/>
<name>M4DV30_BRACM</name>
<dbReference type="InterPro" id="IPR009057">
    <property type="entry name" value="Homeodomain-like_sf"/>
</dbReference>
<proteinExistence type="predicted"/>
<evidence type="ECO:0000313" key="5">
    <source>
        <dbReference type="EnsemblPlants" id="Bra020373.1-P"/>
    </source>
</evidence>
<dbReference type="PROSITE" id="PS51294">
    <property type="entry name" value="HTH_MYB"/>
    <property type="match status" value="1"/>
</dbReference>